<comment type="caution">
    <text evidence="18">The sequence shown here is derived from an EMBL/GenBank/DDBJ whole genome shotgun (WGS) entry which is preliminary data.</text>
</comment>
<dbReference type="InterPro" id="IPR018163">
    <property type="entry name" value="Thr/Ala-tRNA-synth_IIc_edit"/>
</dbReference>
<dbReference type="Gene3D" id="2.40.30.130">
    <property type="match status" value="1"/>
</dbReference>
<keyword evidence="7" id="KW-0436">Ligase</keyword>
<dbReference type="GO" id="GO:0000049">
    <property type="term" value="F:tRNA binding"/>
    <property type="evidence" value="ECO:0007669"/>
    <property type="project" value="UniProtKB-KW"/>
</dbReference>
<keyword evidence="14" id="KW-0030">Aminoacyl-tRNA synthetase</keyword>
<keyword evidence="13" id="KW-0648">Protein biosynthesis</keyword>
<evidence type="ECO:0000256" key="9">
    <source>
        <dbReference type="ARBA" id="ARBA00022741"/>
    </source>
</evidence>
<comment type="cofactor">
    <cofactor evidence="1">
        <name>Zn(2+)</name>
        <dbReference type="ChEBI" id="CHEBI:29105"/>
    </cofactor>
</comment>
<keyword evidence="16" id="KW-0175">Coiled coil</keyword>
<evidence type="ECO:0000313" key="18">
    <source>
        <dbReference type="EMBL" id="PIE33473.1"/>
    </source>
</evidence>
<dbReference type="InterPro" id="IPR009000">
    <property type="entry name" value="Transl_B-barrel_sf"/>
</dbReference>
<dbReference type="InterPro" id="IPR018164">
    <property type="entry name" value="Ala-tRNA-synth_IIc_N"/>
</dbReference>
<dbReference type="SUPFAM" id="SSF50447">
    <property type="entry name" value="Translation proteins"/>
    <property type="match status" value="1"/>
</dbReference>
<evidence type="ECO:0000256" key="4">
    <source>
        <dbReference type="ARBA" id="ARBA00013168"/>
    </source>
</evidence>
<evidence type="ECO:0000256" key="3">
    <source>
        <dbReference type="ARBA" id="ARBA00008226"/>
    </source>
</evidence>
<dbReference type="SMART" id="SM00863">
    <property type="entry name" value="tRNA_SAD"/>
    <property type="match status" value="1"/>
</dbReference>
<keyword evidence="12" id="KW-0694">RNA-binding</keyword>
<dbReference type="Gene3D" id="3.30.980.10">
    <property type="entry name" value="Threonyl-trna Synthetase, Chain A, domain 2"/>
    <property type="match status" value="1"/>
</dbReference>
<dbReference type="Pfam" id="PF02272">
    <property type="entry name" value="DHHA1"/>
    <property type="match status" value="1"/>
</dbReference>
<dbReference type="Gene3D" id="3.10.310.40">
    <property type="match status" value="1"/>
</dbReference>
<dbReference type="InterPro" id="IPR018165">
    <property type="entry name" value="Ala-tRNA-synth_IIc_core"/>
</dbReference>
<dbReference type="AlphaFoldDB" id="A0A2G6KCR7"/>
<dbReference type="InterPro" id="IPR012947">
    <property type="entry name" value="tRNA_SAD"/>
</dbReference>
<keyword evidence="10" id="KW-0862">Zinc</keyword>
<evidence type="ECO:0000256" key="13">
    <source>
        <dbReference type="ARBA" id="ARBA00022917"/>
    </source>
</evidence>
<dbReference type="PANTHER" id="PTHR43462:SF1">
    <property type="entry name" value="ALANYL-TRNA EDITING PROTEIN AARSD1"/>
    <property type="match status" value="1"/>
</dbReference>
<dbReference type="SUPFAM" id="SSF55186">
    <property type="entry name" value="ThrRS/AlaRS common domain"/>
    <property type="match status" value="1"/>
</dbReference>
<dbReference type="EC" id="6.1.1.7" evidence="4"/>
<dbReference type="PANTHER" id="PTHR43462">
    <property type="entry name" value="ALANYL-TRNA EDITING PROTEIN"/>
    <property type="match status" value="1"/>
</dbReference>
<reference evidence="18 19" key="1">
    <citation type="submission" date="2017-10" db="EMBL/GenBank/DDBJ databases">
        <title>Novel microbial diversity and functional potential in the marine mammal oral microbiome.</title>
        <authorList>
            <person name="Dudek N.K."/>
            <person name="Sun C.L."/>
            <person name="Burstein D."/>
            <person name="Kantor R.S."/>
            <person name="Aliaga Goltsman D.S."/>
            <person name="Bik E.M."/>
            <person name="Thomas B.C."/>
            <person name="Banfield J.F."/>
            <person name="Relman D.A."/>
        </authorList>
    </citation>
    <scope>NUCLEOTIDE SEQUENCE [LARGE SCALE GENOMIC DNA]</scope>
    <source>
        <strain evidence="18">DOLJORAL78_47_16</strain>
    </source>
</reference>
<accession>A0A2G6KCR7</accession>
<dbReference type="Proteomes" id="UP000230821">
    <property type="component" value="Unassembled WGS sequence"/>
</dbReference>
<evidence type="ECO:0000256" key="11">
    <source>
        <dbReference type="ARBA" id="ARBA00022840"/>
    </source>
</evidence>
<dbReference type="GO" id="GO:0004813">
    <property type="term" value="F:alanine-tRNA ligase activity"/>
    <property type="evidence" value="ECO:0007669"/>
    <property type="project" value="UniProtKB-EC"/>
</dbReference>
<keyword evidence="6" id="KW-0820">tRNA-binding</keyword>
<evidence type="ECO:0000313" key="19">
    <source>
        <dbReference type="Proteomes" id="UP000230821"/>
    </source>
</evidence>
<evidence type="ECO:0000256" key="15">
    <source>
        <dbReference type="ARBA" id="ARBA00032577"/>
    </source>
</evidence>
<dbReference type="InterPro" id="IPR051335">
    <property type="entry name" value="Alanyl-tRNA_Editing_Enzymes"/>
</dbReference>
<feature type="domain" description="Alanyl-transfer RNA synthetases family profile" evidence="17">
    <location>
        <begin position="64"/>
        <end position="294"/>
    </location>
</feature>
<evidence type="ECO:0000256" key="6">
    <source>
        <dbReference type="ARBA" id="ARBA00022555"/>
    </source>
</evidence>
<evidence type="ECO:0000256" key="1">
    <source>
        <dbReference type="ARBA" id="ARBA00001947"/>
    </source>
</evidence>
<feature type="coiled-coil region" evidence="16">
    <location>
        <begin position="317"/>
        <end position="344"/>
    </location>
</feature>
<dbReference type="GO" id="GO:0005524">
    <property type="term" value="F:ATP binding"/>
    <property type="evidence" value="ECO:0007669"/>
    <property type="project" value="UniProtKB-KW"/>
</dbReference>
<dbReference type="Pfam" id="PF01411">
    <property type="entry name" value="tRNA-synt_2c"/>
    <property type="match status" value="1"/>
</dbReference>
<evidence type="ECO:0000256" key="2">
    <source>
        <dbReference type="ARBA" id="ARBA00004496"/>
    </source>
</evidence>
<dbReference type="InterPro" id="IPR003156">
    <property type="entry name" value="DHHA1_dom"/>
</dbReference>
<dbReference type="Pfam" id="PF07973">
    <property type="entry name" value="tRNA_SAD"/>
    <property type="match status" value="1"/>
</dbReference>
<dbReference type="GO" id="GO:0005737">
    <property type="term" value="C:cytoplasm"/>
    <property type="evidence" value="ECO:0007669"/>
    <property type="project" value="UniProtKB-SubCell"/>
</dbReference>
<dbReference type="GO" id="GO:0006419">
    <property type="term" value="P:alanyl-tRNA aminoacylation"/>
    <property type="evidence" value="ECO:0007669"/>
    <property type="project" value="InterPro"/>
</dbReference>
<evidence type="ECO:0000256" key="8">
    <source>
        <dbReference type="ARBA" id="ARBA00022723"/>
    </source>
</evidence>
<dbReference type="GO" id="GO:0002161">
    <property type="term" value="F:aminoacyl-tRNA deacylase activity"/>
    <property type="evidence" value="ECO:0007669"/>
    <property type="project" value="UniProtKB-ARBA"/>
</dbReference>
<evidence type="ECO:0000256" key="10">
    <source>
        <dbReference type="ARBA" id="ARBA00022833"/>
    </source>
</evidence>
<gene>
    <name evidence="18" type="ORF">CSA56_11760</name>
</gene>
<dbReference type="EMBL" id="PDSK01000098">
    <property type="protein sequence ID" value="PIE33473.1"/>
    <property type="molecule type" value="Genomic_DNA"/>
</dbReference>
<comment type="similarity">
    <text evidence="3">Belongs to the class-II aminoacyl-tRNA synthetase family.</text>
</comment>
<dbReference type="FunFam" id="3.10.310.40:FF:000001">
    <property type="entry name" value="Alanine--tRNA ligase"/>
    <property type="match status" value="1"/>
</dbReference>
<name>A0A2G6KCR7_9BACT</name>
<sequence>MKMNKPQNEVDGADHRSSANYSTLISFFLDFFKTDIFPIIVVLRKHSVITKHITREKSMTRKRYHENPYLQTFSSQVVEHLEHEGKPAVILTQTAFYPTSGGQPHDTGKLNDVAVLDVIETPEHELIHILEAPLTADTVQGQINWERRFDHMQQHTGQHLLSQVFLKLCDADTLSFHLSTEYSSVDIDVGDLDTETVKFVEAIANQVIYENRNVTAHSVNSDELALFPIRTPPIVENNIRIVEIEQFDYSPCGGTHCSRTGEIGQIKITKYENYKGGSRISFVCGNRALKDNQQKTDLLQELSGIMSCGEPELPHHVQKCLDDLKDMRREHKHLVQQVLDYESRALLSEREQVNNISILQKRFEARDPKALKILAMKVLEQSPATVVLFGGTQKGKASLLFLCSEGLPFDMGQLMKSACVLLNGRGGGKPTQAQGGGTKLEKLEEALQHARNSLH</sequence>
<keyword evidence="11" id="KW-0067">ATP-binding</keyword>
<proteinExistence type="inferred from homology"/>
<evidence type="ECO:0000259" key="17">
    <source>
        <dbReference type="PROSITE" id="PS50860"/>
    </source>
</evidence>
<evidence type="ECO:0000256" key="5">
    <source>
        <dbReference type="ARBA" id="ARBA00017959"/>
    </source>
</evidence>
<keyword evidence="8" id="KW-0479">Metal-binding</keyword>
<dbReference type="GO" id="GO:0046872">
    <property type="term" value="F:metal ion binding"/>
    <property type="evidence" value="ECO:0007669"/>
    <property type="project" value="UniProtKB-KW"/>
</dbReference>
<organism evidence="18 19">
    <name type="scientific">candidate division KSB3 bacterium</name>
    <dbReference type="NCBI Taxonomy" id="2044937"/>
    <lineage>
        <taxon>Bacteria</taxon>
        <taxon>candidate division KSB3</taxon>
    </lineage>
</organism>
<evidence type="ECO:0000256" key="14">
    <source>
        <dbReference type="ARBA" id="ARBA00023146"/>
    </source>
</evidence>
<evidence type="ECO:0000256" key="12">
    <source>
        <dbReference type="ARBA" id="ARBA00022884"/>
    </source>
</evidence>
<comment type="subcellular location">
    <subcellularLocation>
        <location evidence="2">Cytoplasm</location>
    </subcellularLocation>
</comment>
<dbReference type="PROSITE" id="PS50860">
    <property type="entry name" value="AA_TRNA_LIGASE_II_ALA"/>
    <property type="match status" value="1"/>
</dbReference>
<keyword evidence="9" id="KW-0547">Nucleotide-binding</keyword>
<evidence type="ECO:0000256" key="7">
    <source>
        <dbReference type="ARBA" id="ARBA00022598"/>
    </source>
</evidence>
<protein>
    <recommendedName>
        <fullName evidence="5">Alanine--tRNA ligase</fullName>
        <ecNumber evidence="4">6.1.1.7</ecNumber>
    </recommendedName>
    <alternativeName>
        <fullName evidence="15">Alanyl-tRNA synthetase</fullName>
    </alternativeName>
</protein>
<evidence type="ECO:0000256" key="16">
    <source>
        <dbReference type="SAM" id="Coils"/>
    </source>
</evidence>